<keyword evidence="5" id="KW-0614">Plasmid</keyword>
<evidence type="ECO:0000256" key="2">
    <source>
        <dbReference type="ARBA" id="ARBA00007131"/>
    </source>
</evidence>
<reference evidence="5" key="1">
    <citation type="submission" date="2023-02" db="EMBL/GenBank/DDBJ databases">
        <title>Description and genomic characterization of Salipiger bruguierae sp. nov., isolated from the sediment of mangrove plant Bruguiera sexangula.</title>
        <authorList>
            <person name="Long M."/>
        </authorList>
    </citation>
    <scope>NUCLEOTIDE SEQUENCE</scope>
    <source>
        <strain evidence="5">H15</strain>
        <plasmid evidence="5">unnamed2</plasmid>
    </source>
</reference>
<comment type="similarity">
    <text evidence="2">Belongs to the transketolase family.</text>
</comment>
<name>A0AAU8ARV8_9RHOB</name>
<dbReference type="AlphaFoldDB" id="A0AAU8ARV8"/>
<accession>A0AAU8ARV8</accession>
<dbReference type="PANTHER" id="PTHR43825">
    <property type="entry name" value="PYRUVATE DEHYDROGENASE E1 COMPONENT"/>
    <property type="match status" value="1"/>
</dbReference>
<organism evidence="5">
    <name type="scientific">Alloyangia sp. H15</name>
    <dbReference type="NCBI Taxonomy" id="3029062"/>
    <lineage>
        <taxon>Bacteria</taxon>
        <taxon>Pseudomonadati</taxon>
        <taxon>Pseudomonadota</taxon>
        <taxon>Alphaproteobacteria</taxon>
        <taxon>Rhodobacterales</taxon>
        <taxon>Roseobacteraceae</taxon>
        <taxon>Alloyangia</taxon>
    </lineage>
</organism>
<gene>
    <name evidence="5" type="ORF">PVT71_25270</name>
</gene>
<evidence type="ECO:0000256" key="1">
    <source>
        <dbReference type="ARBA" id="ARBA00001964"/>
    </source>
</evidence>
<feature type="domain" description="Transketolase-like pyrimidine-binding" evidence="4">
    <location>
        <begin position="12"/>
        <end position="177"/>
    </location>
</feature>
<dbReference type="EMBL" id="CP123387">
    <property type="protein sequence ID" value="XCC97375.1"/>
    <property type="molecule type" value="Genomic_DNA"/>
</dbReference>
<dbReference type="InterPro" id="IPR009014">
    <property type="entry name" value="Transketo_C/PFOR_II"/>
</dbReference>
<protein>
    <submittedName>
        <fullName evidence="5">Transketolase C-terminal domain-containing protein</fullName>
    </submittedName>
</protein>
<dbReference type="SUPFAM" id="SSF52922">
    <property type="entry name" value="TK C-terminal domain-like"/>
    <property type="match status" value="1"/>
</dbReference>
<dbReference type="InterPro" id="IPR029061">
    <property type="entry name" value="THDP-binding"/>
</dbReference>
<sequence length="320" mass="32747">MAEAATLTPETFDCRKAWAETIEALAAADARITVVVNDSVGSSNLGGFREKFPDRLINVGIAEQNMVGVGAGLANGGRIPFVSAAGCFLTGRALEQIKADVAYAGFNVKLVGQSPGIAYGELGATHHSIEDFAWLRALGPITIVAPSDPWETAEAVKWAAAHEGPVYLRISRMKVPGLNVPGRVFTPGKAEPLAEGADVTLIANGTTVHLALAASGVLAGEGVSARVLNMHTVAPLDDAAVLAAAEETGALVTVEEALVRGGLGGAVAELTSANKPVPLERVGFPGFMPTGSVDFLFAEFGLSAAGIAAAARRALARKSG</sequence>
<evidence type="ECO:0000259" key="4">
    <source>
        <dbReference type="SMART" id="SM00861"/>
    </source>
</evidence>
<proteinExistence type="inferred from homology"/>
<dbReference type="PANTHER" id="PTHR43825:SF1">
    <property type="entry name" value="TRANSKETOLASE-LIKE PYRIMIDINE-BINDING DOMAIN-CONTAINING PROTEIN"/>
    <property type="match status" value="1"/>
</dbReference>
<dbReference type="SMART" id="SM00861">
    <property type="entry name" value="Transket_pyr"/>
    <property type="match status" value="1"/>
</dbReference>
<keyword evidence="3" id="KW-0786">Thiamine pyrophosphate</keyword>
<dbReference type="Pfam" id="PF02780">
    <property type="entry name" value="Transketolase_C"/>
    <property type="match status" value="1"/>
</dbReference>
<dbReference type="InterPro" id="IPR051157">
    <property type="entry name" value="PDH/Transketolase"/>
</dbReference>
<dbReference type="CDD" id="cd07033">
    <property type="entry name" value="TPP_PYR_DXS_TK_like"/>
    <property type="match status" value="1"/>
</dbReference>
<dbReference type="FunFam" id="3.40.50.970:FF:000129">
    <property type="entry name" value="Transketolase"/>
    <property type="match status" value="1"/>
</dbReference>
<dbReference type="Gene3D" id="3.40.50.920">
    <property type="match status" value="1"/>
</dbReference>
<dbReference type="InterPro" id="IPR005475">
    <property type="entry name" value="Transketolase-like_Pyr-bd"/>
</dbReference>
<dbReference type="RefSeq" id="WP_353476267.1">
    <property type="nucleotide sequence ID" value="NZ_CP123387.1"/>
</dbReference>
<dbReference type="SUPFAM" id="SSF52518">
    <property type="entry name" value="Thiamin diphosphate-binding fold (THDP-binding)"/>
    <property type="match status" value="1"/>
</dbReference>
<evidence type="ECO:0000313" key="5">
    <source>
        <dbReference type="EMBL" id="XCC97375.1"/>
    </source>
</evidence>
<dbReference type="Pfam" id="PF02779">
    <property type="entry name" value="Transket_pyr"/>
    <property type="match status" value="1"/>
</dbReference>
<comment type="cofactor">
    <cofactor evidence="1">
        <name>thiamine diphosphate</name>
        <dbReference type="ChEBI" id="CHEBI:58937"/>
    </cofactor>
</comment>
<dbReference type="Gene3D" id="3.40.50.970">
    <property type="match status" value="1"/>
</dbReference>
<evidence type="ECO:0000256" key="3">
    <source>
        <dbReference type="ARBA" id="ARBA00023052"/>
    </source>
</evidence>
<dbReference type="InterPro" id="IPR033248">
    <property type="entry name" value="Transketolase_C"/>
</dbReference>
<geneLocation type="plasmid" evidence="5">
    <name>unnamed2</name>
</geneLocation>